<feature type="compositionally biased region" description="Acidic residues" evidence="1">
    <location>
        <begin position="181"/>
        <end position="204"/>
    </location>
</feature>
<dbReference type="InterPro" id="IPR026319">
    <property type="entry name" value="ZC2HC1A/B-like"/>
</dbReference>
<proteinExistence type="predicted"/>
<feature type="region of interest" description="Disordered" evidence="1">
    <location>
        <begin position="160"/>
        <end position="221"/>
    </location>
</feature>
<dbReference type="EMBL" id="GG663750">
    <property type="protein sequence ID" value="EEH51866.1"/>
    <property type="molecule type" value="Genomic_DNA"/>
</dbReference>
<dbReference type="Proteomes" id="UP000001876">
    <property type="component" value="Unassembled WGS sequence"/>
</dbReference>
<dbReference type="Gene3D" id="3.30.160.60">
    <property type="entry name" value="Classic Zinc Finger"/>
    <property type="match status" value="1"/>
</dbReference>
<evidence type="ECO:0000256" key="1">
    <source>
        <dbReference type="SAM" id="MobiDB-lite"/>
    </source>
</evidence>
<dbReference type="KEGG" id="mpp:MICPUCDRAFT_54033"/>
<feature type="compositionally biased region" description="Basic and acidic residues" evidence="1">
    <location>
        <begin position="205"/>
        <end position="217"/>
    </location>
</feature>
<dbReference type="OrthoDB" id="265955at2759"/>
<dbReference type="PANTHER" id="PTHR13555">
    <property type="entry name" value="C2H2 ZINC FINGER CGI-62-RELATED"/>
    <property type="match status" value="1"/>
</dbReference>
<evidence type="ECO:0000313" key="3">
    <source>
        <dbReference type="Proteomes" id="UP000001876"/>
    </source>
</evidence>
<name>C1N8C4_MICPC</name>
<dbReference type="eggNOG" id="KOG3940">
    <property type="taxonomic scope" value="Eukaryota"/>
</dbReference>
<protein>
    <submittedName>
        <fullName evidence="2">Predicted protein</fullName>
    </submittedName>
</protein>
<dbReference type="RefSeq" id="XP_003064244.1">
    <property type="nucleotide sequence ID" value="XM_003064198.1"/>
</dbReference>
<sequence>MTSKPRLLTCYVCAREYGTKSIAIHIPQCRRTFEAREALKRDARDRRRCPDPPPGYMDLIDAIGASRSLGETLAAASLTPPSPGSLSTRAKGSLVVDAINDAAYRRWSDEVLRKCERCGRSFNPDAYTRHAARCAGKGLSPARRSARAAASRGGKVVDVGTKVAAKPRSPAKAPRARTIAFDDDDDDDEVCGDSGDDAGDDAGDDSARCASDEDAPHGRPVLSGVALDTTHAPSLGAVRVYENEDWYLARVSVPDCDDERFVVEISNGDRGDRAEIVVEGVVTGAADGAVERAVPVSISNPGVCVDSYFTPVLGPGTYLPELPNPGRWSRKFALPGPVVLELRDVDGRLPPGETRTHYKIVHQQSRTLELYFWKEKPSDVLSPVRSPGVDRGFFA</sequence>
<dbReference type="GeneID" id="9689499"/>
<evidence type="ECO:0000313" key="2">
    <source>
        <dbReference type="EMBL" id="EEH51866.1"/>
    </source>
</evidence>
<feature type="compositionally biased region" description="Low complexity" evidence="1">
    <location>
        <begin position="162"/>
        <end position="177"/>
    </location>
</feature>
<dbReference type="PANTHER" id="PTHR13555:SF68">
    <property type="entry name" value="ZINC FINGER PROTEIN 474"/>
    <property type="match status" value="1"/>
</dbReference>
<dbReference type="Pfam" id="PF13913">
    <property type="entry name" value="zf-C2HC_2"/>
    <property type="match status" value="2"/>
</dbReference>
<organism evidence="3">
    <name type="scientific">Micromonas pusilla (strain CCMP1545)</name>
    <name type="common">Picoplanktonic green alga</name>
    <dbReference type="NCBI Taxonomy" id="564608"/>
    <lineage>
        <taxon>Eukaryota</taxon>
        <taxon>Viridiplantae</taxon>
        <taxon>Chlorophyta</taxon>
        <taxon>Mamiellophyceae</taxon>
        <taxon>Mamiellales</taxon>
        <taxon>Mamiellaceae</taxon>
        <taxon>Micromonas</taxon>
    </lineage>
</organism>
<reference evidence="2 3" key="1">
    <citation type="journal article" date="2009" name="Science">
        <title>Green evolution and dynamic adaptations revealed by genomes of the marine picoeukaryotes Micromonas.</title>
        <authorList>
            <person name="Worden A.Z."/>
            <person name="Lee J.H."/>
            <person name="Mock T."/>
            <person name="Rouze P."/>
            <person name="Simmons M.P."/>
            <person name="Aerts A.L."/>
            <person name="Allen A.E."/>
            <person name="Cuvelier M.L."/>
            <person name="Derelle E."/>
            <person name="Everett M.V."/>
            <person name="Foulon E."/>
            <person name="Grimwood J."/>
            <person name="Gundlach H."/>
            <person name="Henrissat B."/>
            <person name="Napoli C."/>
            <person name="McDonald S.M."/>
            <person name="Parker M.S."/>
            <person name="Rombauts S."/>
            <person name="Salamov A."/>
            <person name="Von Dassow P."/>
            <person name="Badger J.H."/>
            <person name="Coutinho P.M."/>
            <person name="Demir E."/>
            <person name="Dubchak I."/>
            <person name="Gentemann C."/>
            <person name="Eikrem W."/>
            <person name="Gready J.E."/>
            <person name="John U."/>
            <person name="Lanier W."/>
            <person name="Lindquist E.A."/>
            <person name="Lucas S."/>
            <person name="Mayer K.F."/>
            <person name="Moreau H."/>
            <person name="Not F."/>
            <person name="Otillar R."/>
            <person name="Panaud O."/>
            <person name="Pangilinan J."/>
            <person name="Paulsen I."/>
            <person name="Piegu B."/>
            <person name="Poliakov A."/>
            <person name="Robbens S."/>
            <person name="Schmutz J."/>
            <person name="Toulza E."/>
            <person name="Wyss T."/>
            <person name="Zelensky A."/>
            <person name="Zhou K."/>
            <person name="Armbrust E.V."/>
            <person name="Bhattacharya D."/>
            <person name="Goodenough U.W."/>
            <person name="Van de Peer Y."/>
            <person name="Grigoriev I.V."/>
        </authorList>
    </citation>
    <scope>NUCLEOTIDE SEQUENCE [LARGE SCALE GENOMIC DNA]</scope>
    <source>
        <strain evidence="2 3">CCMP1545</strain>
    </source>
</reference>
<dbReference type="AlphaFoldDB" id="C1N8C4"/>
<keyword evidence="3" id="KW-1185">Reference proteome</keyword>
<gene>
    <name evidence="2" type="ORF">MICPUCDRAFT_54033</name>
</gene>
<accession>C1N8C4</accession>